<feature type="region of interest" description="Disordered" evidence="1">
    <location>
        <begin position="1"/>
        <end position="44"/>
    </location>
</feature>
<name>A0A8A1MEC6_AJECA</name>
<dbReference type="EMBL" id="CP069114">
    <property type="protein sequence ID" value="QSS64289.1"/>
    <property type="molecule type" value="Genomic_DNA"/>
</dbReference>
<evidence type="ECO:0000313" key="3">
    <source>
        <dbReference type="Proteomes" id="UP000663671"/>
    </source>
</evidence>
<dbReference type="Proteomes" id="UP000663671">
    <property type="component" value="Chromosome 1"/>
</dbReference>
<sequence length="44" mass="4725">MNNQKNTVGMESQENQASTAKVLGSSKDPFGNLNPGYSRTRPLG</sequence>
<feature type="compositionally biased region" description="Polar residues" evidence="1">
    <location>
        <begin position="1"/>
        <end position="19"/>
    </location>
</feature>
<accession>A0A8A1MEC6</accession>
<gene>
    <name evidence="2" type="ORF">I7I51_01354</name>
</gene>
<evidence type="ECO:0000313" key="2">
    <source>
        <dbReference type="EMBL" id="QSS64289.1"/>
    </source>
</evidence>
<organism evidence="2 3">
    <name type="scientific">Ajellomyces capsulatus</name>
    <name type="common">Darling's disease fungus</name>
    <name type="synonym">Histoplasma capsulatum</name>
    <dbReference type="NCBI Taxonomy" id="5037"/>
    <lineage>
        <taxon>Eukaryota</taxon>
        <taxon>Fungi</taxon>
        <taxon>Dikarya</taxon>
        <taxon>Ascomycota</taxon>
        <taxon>Pezizomycotina</taxon>
        <taxon>Eurotiomycetes</taxon>
        <taxon>Eurotiomycetidae</taxon>
        <taxon>Onygenales</taxon>
        <taxon>Ajellomycetaceae</taxon>
        <taxon>Histoplasma</taxon>
    </lineage>
</organism>
<dbReference type="VEuPathDB" id="FungiDB:I7I51_01354"/>
<proteinExistence type="predicted"/>
<dbReference type="AlphaFoldDB" id="A0A8A1MEC6"/>
<protein>
    <submittedName>
        <fullName evidence="2">Uncharacterized protein</fullName>
    </submittedName>
</protein>
<reference evidence="2" key="1">
    <citation type="submission" date="2021-01" db="EMBL/GenBank/DDBJ databases">
        <title>Chromosome-level genome assembly of a human fungal pathogen reveals clustering of transcriptionally co-regulated genes.</title>
        <authorList>
            <person name="Voorhies M."/>
            <person name="Cohen S."/>
            <person name="Shea T.P."/>
            <person name="Petrus S."/>
            <person name="Munoz J.F."/>
            <person name="Poplawski S."/>
            <person name="Goldman W.E."/>
            <person name="Michael T."/>
            <person name="Cuomo C.A."/>
            <person name="Sil A."/>
            <person name="Beyhan S."/>
        </authorList>
    </citation>
    <scope>NUCLEOTIDE SEQUENCE</scope>
    <source>
        <strain evidence="2">WU24</strain>
    </source>
</reference>
<evidence type="ECO:0000256" key="1">
    <source>
        <dbReference type="SAM" id="MobiDB-lite"/>
    </source>
</evidence>